<organism evidence="2 3">
    <name type="scientific">Zoogloea oryzae</name>
    <dbReference type="NCBI Taxonomy" id="310767"/>
    <lineage>
        <taxon>Bacteria</taxon>
        <taxon>Pseudomonadati</taxon>
        <taxon>Pseudomonadota</taxon>
        <taxon>Betaproteobacteria</taxon>
        <taxon>Rhodocyclales</taxon>
        <taxon>Zoogloeaceae</taxon>
        <taxon>Zoogloea</taxon>
    </lineage>
</organism>
<feature type="signal peptide" evidence="1">
    <location>
        <begin position="1"/>
        <end position="23"/>
    </location>
</feature>
<dbReference type="RefSeq" id="WP_284189638.1">
    <property type="nucleotide sequence ID" value="NZ_BSPX01000096.1"/>
</dbReference>
<evidence type="ECO:0000313" key="2">
    <source>
        <dbReference type="EMBL" id="GLT24474.1"/>
    </source>
</evidence>
<dbReference type="InterPro" id="IPR013424">
    <property type="entry name" value="Ice-binding_C"/>
</dbReference>
<comment type="caution">
    <text evidence="2">The sequence shown here is derived from an EMBL/GenBank/DDBJ whole genome shotgun (WGS) entry which is preliminary data.</text>
</comment>
<accession>A0ABQ6FGN6</accession>
<evidence type="ECO:0008006" key="4">
    <source>
        <dbReference type="Google" id="ProtNLM"/>
    </source>
</evidence>
<dbReference type="EMBL" id="BSPX01000096">
    <property type="protein sequence ID" value="GLT24474.1"/>
    <property type="molecule type" value="Genomic_DNA"/>
</dbReference>
<evidence type="ECO:0000313" key="3">
    <source>
        <dbReference type="Proteomes" id="UP001157167"/>
    </source>
</evidence>
<reference evidence="3" key="1">
    <citation type="journal article" date="2019" name="Int. J. Syst. Evol. Microbiol.">
        <title>The Global Catalogue of Microorganisms (GCM) 10K type strain sequencing project: providing services to taxonomists for standard genome sequencing and annotation.</title>
        <authorList>
            <consortium name="The Broad Institute Genomics Platform"/>
            <consortium name="The Broad Institute Genome Sequencing Center for Infectious Disease"/>
            <person name="Wu L."/>
            <person name="Ma J."/>
        </authorList>
    </citation>
    <scope>NUCLEOTIDE SEQUENCE [LARGE SCALE GENOMIC DNA]</scope>
    <source>
        <strain evidence="3">NBRC 102407</strain>
    </source>
</reference>
<keyword evidence="1" id="KW-0732">Signal</keyword>
<evidence type="ECO:0000256" key="1">
    <source>
        <dbReference type="SAM" id="SignalP"/>
    </source>
</evidence>
<name>A0ABQ6FGN6_9RHOO</name>
<dbReference type="Proteomes" id="UP001157167">
    <property type="component" value="Unassembled WGS sequence"/>
</dbReference>
<feature type="chain" id="PRO_5045748756" description="PEP-CTERM sorting domain-containing protein" evidence="1">
    <location>
        <begin position="24"/>
        <end position="341"/>
    </location>
</feature>
<gene>
    <name evidence="2" type="ORF">GCM10007933_39550</name>
</gene>
<dbReference type="NCBIfam" id="TIGR02595">
    <property type="entry name" value="PEP_CTERM"/>
    <property type="match status" value="1"/>
</dbReference>
<proteinExistence type="predicted"/>
<keyword evidence="3" id="KW-1185">Reference proteome</keyword>
<sequence>MSFKSWTAAALLAGAVVAPAAHATVVSYSQNLVFNAASQSFWGPGGSSASFSSSRMFGSDGLGISYAVSASTGTISGAYAGTISGSYMDWAGGDSEMWRGSFAFTGAGGRSLSSLIGANINVTAHALGGDVCIICANYSLSGTLATGPALDQRTSVSSSLPFAQPGVGANIGIGSVKAGVDLKIQENLKFTPLAVSSVLKATSQNGTVLSQNVYFDVNGAAIDIGLFLPERGNWSFDFTDIKLVNTFDNDFLLNIDPFVSYTAGVRCGDPGTNRDNGWFCLADDKATFHLAGVSLYNGDPFALNFSSPDATAFSVHEAPEPGSLALLMGALGVGGLLHRRR</sequence>
<protein>
    <recommendedName>
        <fullName evidence="4">PEP-CTERM sorting domain-containing protein</fullName>
    </recommendedName>
</protein>